<keyword evidence="3" id="KW-1185">Reference proteome</keyword>
<accession>A0AAV5LSK6</accession>
<name>A0AAV5LSK6_9ROSI</name>
<organism evidence="2 3">
    <name type="scientific">Rubroshorea leprosula</name>
    <dbReference type="NCBI Taxonomy" id="152421"/>
    <lineage>
        <taxon>Eukaryota</taxon>
        <taxon>Viridiplantae</taxon>
        <taxon>Streptophyta</taxon>
        <taxon>Embryophyta</taxon>
        <taxon>Tracheophyta</taxon>
        <taxon>Spermatophyta</taxon>
        <taxon>Magnoliopsida</taxon>
        <taxon>eudicotyledons</taxon>
        <taxon>Gunneridae</taxon>
        <taxon>Pentapetalae</taxon>
        <taxon>rosids</taxon>
        <taxon>malvids</taxon>
        <taxon>Malvales</taxon>
        <taxon>Dipterocarpaceae</taxon>
        <taxon>Rubroshorea</taxon>
    </lineage>
</organism>
<comment type="caution">
    <text evidence="2">The sequence shown here is derived from an EMBL/GenBank/DDBJ whole genome shotgun (WGS) entry which is preliminary data.</text>
</comment>
<dbReference type="EMBL" id="BPVZ01000142">
    <property type="protein sequence ID" value="GKV40461.1"/>
    <property type="molecule type" value="Genomic_DNA"/>
</dbReference>
<feature type="region of interest" description="Disordered" evidence="1">
    <location>
        <begin position="44"/>
        <end position="73"/>
    </location>
</feature>
<sequence length="164" mass="18317">MGSNEPRLKEPSWVRLGSSNLVLGSLNPGNLRSVDLGLADLGSSNPALGSKESRTPLGFERTQEDEPRRPPEFVRTQKDAWLPGFERTREQNMRREVHGDDRARNPDLHLTQALRRDFQKYAAGEGKILDCYGAGVPLFTAIAHISRTGGMEIYLVTSIMWSQP</sequence>
<evidence type="ECO:0000256" key="1">
    <source>
        <dbReference type="SAM" id="MobiDB-lite"/>
    </source>
</evidence>
<dbReference type="AlphaFoldDB" id="A0AAV5LSK6"/>
<proteinExistence type="predicted"/>
<gene>
    <name evidence="2" type="ORF">SLEP1_g48107</name>
</gene>
<feature type="compositionally biased region" description="Basic and acidic residues" evidence="1">
    <location>
        <begin position="61"/>
        <end position="73"/>
    </location>
</feature>
<reference evidence="2 3" key="1">
    <citation type="journal article" date="2021" name="Commun. Biol.">
        <title>The genome of Shorea leprosula (Dipterocarpaceae) highlights the ecological relevance of drought in aseasonal tropical rainforests.</title>
        <authorList>
            <person name="Ng K.K.S."/>
            <person name="Kobayashi M.J."/>
            <person name="Fawcett J.A."/>
            <person name="Hatakeyama M."/>
            <person name="Paape T."/>
            <person name="Ng C.H."/>
            <person name="Ang C.C."/>
            <person name="Tnah L.H."/>
            <person name="Lee C.T."/>
            <person name="Nishiyama T."/>
            <person name="Sese J."/>
            <person name="O'Brien M.J."/>
            <person name="Copetti D."/>
            <person name="Mohd Noor M.I."/>
            <person name="Ong R.C."/>
            <person name="Putra M."/>
            <person name="Sireger I.Z."/>
            <person name="Indrioko S."/>
            <person name="Kosugi Y."/>
            <person name="Izuno A."/>
            <person name="Isagi Y."/>
            <person name="Lee S.L."/>
            <person name="Shimizu K.K."/>
        </authorList>
    </citation>
    <scope>NUCLEOTIDE SEQUENCE [LARGE SCALE GENOMIC DNA]</scope>
    <source>
        <strain evidence="2">214</strain>
    </source>
</reference>
<protein>
    <submittedName>
        <fullName evidence="2">Uncharacterized protein</fullName>
    </submittedName>
</protein>
<evidence type="ECO:0000313" key="2">
    <source>
        <dbReference type="EMBL" id="GKV40461.1"/>
    </source>
</evidence>
<evidence type="ECO:0000313" key="3">
    <source>
        <dbReference type="Proteomes" id="UP001054252"/>
    </source>
</evidence>
<dbReference type="Proteomes" id="UP001054252">
    <property type="component" value="Unassembled WGS sequence"/>
</dbReference>